<accession>A0A846RMK1</accession>
<evidence type="ECO:0000256" key="5">
    <source>
        <dbReference type="ARBA" id="ARBA00022519"/>
    </source>
</evidence>
<dbReference type="GO" id="GO:0005886">
    <property type="term" value="C:plasma membrane"/>
    <property type="evidence" value="ECO:0007669"/>
    <property type="project" value="UniProtKB-SubCell"/>
</dbReference>
<keyword evidence="4" id="KW-1003">Cell membrane</keyword>
<dbReference type="Proteomes" id="UP000576792">
    <property type="component" value="Unassembled WGS sequence"/>
</dbReference>
<dbReference type="PANTHER" id="PTHR43297:SF14">
    <property type="entry name" value="ATPASE AAA-TYPE CORE DOMAIN-CONTAINING PROTEIN"/>
    <property type="match status" value="1"/>
</dbReference>
<evidence type="ECO:0000256" key="3">
    <source>
        <dbReference type="ARBA" id="ARBA00022448"/>
    </source>
</evidence>
<dbReference type="RefSeq" id="WP_167949168.1">
    <property type="nucleotide sequence ID" value="NZ_BAAAPQ010000026.1"/>
</dbReference>
<dbReference type="InterPro" id="IPR027417">
    <property type="entry name" value="P-loop_NTPase"/>
</dbReference>
<dbReference type="InterPro" id="IPR003593">
    <property type="entry name" value="AAA+_ATPase"/>
</dbReference>
<dbReference type="InterPro" id="IPR017871">
    <property type="entry name" value="ABC_transporter-like_CS"/>
</dbReference>
<dbReference type="InterPro" id="IPR050388">
    <property type="entry name" value="ABC_Ni/Peptide_Import"/>
</dbReference>
<evidence type="ECO:0000313" key="11">
    <source>
        <dbReference type="EMBL" id="NJC55084.1"/>
    </source>
</evidence>
<proteinExistence type="inferred from homology"/>
<evidence type="ECO:0000256" key="6">
    <source>
        <dbReference type="ARBA" id="ARBA00022741"/>
    </source>
</evidence>
<keyword evidence="12" id="KW-1185">Reference proteome</keyword>
<dbReference type="PROSITE" id="PS00211">
    <property type="entry name" value="ABC_TRANSPORTER_1"/>
    <property type="match status" value="1"/>
</dbReference>
<evidence type="ECO:0000256" key="7">
    <source>
        <dbReference type="ARBA" id="ARBA00022840"/>
    </source>
</evidence>
<name>A0A846RMK1_9MICO</name>
<dbReference type="Gene3D" id="3.40.50.300">
    <property type="entry name" value="P-loop containing nucleotide triphosphate hydrolases"/>
    <property type="match status" value="1"/>
</dbReference>
<keyword evidence="6" id="KW-0547">Nucleotide-binding</keyword>
<dbReference type="SUPFAM" id="SSF52540">
    <property type="entry name" value="P-loop containing nucleoside triphosphate hydrolases"/>
    <property type="match status" value="1"/>
</dbReference>
<dbReference type="SMART" id="SM00382">
    <property type="entry name" value="AAA"/>
    <property type="match status" value="1"/>
</dbReference>
<keyword evidence="8" id="KW-1278">Translocase</keyword>
<protein>
    <submittedName>
        <fullName evidence="11">ABC-type glutathione transport system ATPase component</fullName>
    </submittedName>
</protein>
<evidence type="ECO:0000256" key="1">
    <source>
        <dbReference type="ARBA" id="ARBA00004202"/>
    </source>
</evidence>
<keyword evidence="9" id="KW-0472">Membrane</keyword>
<dbReference type="EMBL" id="JAATJN010000001">
    <property type="protein sequence ID" value="NJC55084.1"/>
    <property type="molecule type" value="Genomic_DNA"/>
</dbReference>
<keyword evidence="5" id="KW-0997">Cell inner membrane</keyword>
<evidence type="ECO:0000256" key="4">
    <source>
        <dbReference type="ARBA" id="ARBA00022475"/>
    </source>
</evidence>
<sequence>MNTIAVSRCCLQLPAGDRILSDLSVELPMGRITWLVGESGAGKSTLCNLLAGLTPARAQVTGHLDMGGGSGEPGTRGRAEECGTLGRADDCGTRGRADDCGTRGRADDCGTAGSVDLGTRRGRKLLAGMRRRGELAWAPQNAMDTFPPRLRLREWFHRAGIESPDLVPFGLENTMLERHPHELSGGQISRVSLAAALAHSPRLLVCDEPTAGLDPGQADSMVTVLDDCVRGGGAAVLAVTHDLSSMARNARPDDQVAVIFNGHIVDACSVEVFLSTRADNAYSRALAAAAPVTGAHPLPLAPDHLGGRGYREGDELRRLHEFEQLPDDLTGACPGDRSGTFPHVDRTVVRETIECDRVEWTSGDAG</sequence>
<dbReference type="Pfam" id="PF00005">
    <property type="entry name" value="ABC_tran"/>
    <property type="match status" value="2"/>
</dbReference>
<dbReference type="GO" id="GO:0016887">
    <property type="term" value="F:ATP hydrolysis activity"/>
    <property type="evidence" value="ECO:0007669"/>
    <property type="project" value="InterPro"/>
</dbReference>
<organism evidence="11 12">
    <name type="scientific">Brevibacterium marinum</name>
    <dbReference type="NCBI Taxonomy" id="418643"/>
    <lineage>
        <taxon>Bacteria</taxon>
        <taxon>Bacillati</taxon>
        <taxon>Actinomycetota</taxon>
        <taxon>Actinomycetes</taxon>
        <taxon>Micrococcales</taxon>
        <taxon>Brevibacteriaceae</taxon>
        <taxon>Brevibacterium</taxon>
    </lineage>
</organism>
<dbReference type="PROSITE" id="PS50893">
    <property type="entry name" value="ABC_TRANSPORTER_2"/>
    <property type="match status" value="1"/>
</dbReference>
<keyword evidence="3" id="KW-0813">Transport</keyword>
<dbReference type="InterPro" id="IPR003439">
    <property type="entry name" value="ABC_transporter-like_ATP-bd"/>
</dbReference>
<evidence type="ECO:0000256" key="9">
    <source>
        <dbReference type="ARBA" id="ARBA00023136"/>
    </source>
</evidence>
<feature type="domain" description="ABC transporter" evidence="10">
    <location>
        <begin position="1"/>
        <end position="286"/>
    </location>
</feature>
<keyword evidence="7" id="KW-0067">ATP-binding</keyword>
<evidence type="ECO:0000256" key="2">
    <source>
        <dbReference type="ARBA" id="ARBA00005417"/>
    </source>
</evidence>
<dbReference type="PANTHER" id="PTHR43297">
    <property type="entry name" value="OLIGOPEPTIDE TRANSPORT ATP-BINDING PROTEIN APPD"/>
    <property type="match status" value="1"/>
</dbReference>
<comment type="similarity">
    <text evidence="2">Belongs to the ABC transporter superfamily.</text>
</comment>
<dbReference type="AlphaFoldDB" id="A0A846RMK1"/>
<evidence type="ECO:0000313" key="12">
    <source>
        <dbReference type="Proteomes" id="UP000576792"/>
    </source>
</evidence>
<dbReference type="GO" id="GO:0005524">
    <property type="term" value="F:ATP binding"/>
    <property type="evidence" value="ECO:0007669"/>
    <property type="project" value="UniProtKB-KW"/>
</dbReference>
<gene>
    <name evidence="11" type="ORF">BKA07_000119</name>
</gene>
<reference evidence="11 12" key="1">
    <citation type="submission" date="2020-03" db="EMBL/GenBank/DDBJ databases">
        <title>Sequencing the genomes of 1000 actinobacteria strains.</title>
        <authorList>
            <person name="Klenk H.-P."/>
        </authorList>
    </citation>
    <scope>NUCLEOTIDE SEQUENCE [LARGE SCALE GENOMIC DNA]</scope>
    <source>
        <strain evidence="11 12">DSM 18964</strain>
    </source>
</reference>
<comment type="caution">
    <text evidence="11">The sequence shown here is derived from an EMBL/GenBank/DDBJ whole genome shotgun (WGS) entry which is preliminary data.</text>
</comment>
<comment type="subcellular location">
    <subcellularLocation>
        <location evidence="1">Cell membrane</location>
        <topology evidence="1">Peripheral membrane protein</topology>
    </subcellularLocation>
</comment>
<evidence type="ECO:0000259" key="10">
    <source>
        <dbReference type="PROSITE" id="PS50893"/>
    </source>
</evidence>
<evidence type="ECO:0000256" key="8">
    <source>
        <dbReference type="ARBA" id="ARBA00022967"/>
    </source>
</evidence>